<dbReference type="Gene3D" id="1.25.40.10">
    <property type="entry name" value="Tetratricopeptide repeat domain"/>
    <property type="match status" value="1"/>
</dbReference>
<dbReference type="STRING" id="37625.SAMN05660420_01034"/>
<dbReference type="AlphaFoldDB" id="A0A1H3XLZ3"/>
<dbReference type="OrthoDB" id="5401247at2"/>
<proteinExistence type="predicted"/>
<dbReference type="EMBL" id="FNQN01000002">
    <property type="protein sequence ID" value="SEA00447.1"/>
    <property type="molecule type" value="Genomic_DNA"/>
</dbReference>
<reference evidence="1 2" key="1">
    <citation type="submission" date="2016-10" db="EMBL/GenBank/DDBJ databases">
        <authorList>
            <person name="de Groot N.N."/>
        </authorList>
    </citation>
    <scope>NUCLEOTIDE SEQUENCE [LARGE SCALE GENOMIC DNA]</scope>
    <source>
        <strain evidence="1 2">DSM 7343</strain>
    </source>
</reference>
<keyword evidence="2" id="KW-1185">Reference proteome</keyword>
<evidence type="ECO:0000313" key="2">
    <source>
        <dbReference type="Proteomes" id="UP000199409"/>
    </source>
</evidence>
<dbReference type="InterPro" id="IPR011990">
    <property type="entry name" value="TPR-like_helical_dom_sf"/>
</dbReference>
<dbReference type="Proteomes" id="UP000199409">
    <property type="component" value="Unassembled WGS sequence"/>
</dbReference>
<name>A0A1H3XLZ3_9BACT</name>
<protein>
    <submittedName>
        <fullName evidence="1">Uncharacterized protein</fullName>
    </submittedName>
</protein>
<dbReference type="SUPFAM" id="SSF48452">
    <property type="entry name" value="TPR-like"/>
    <property type="match status" value="1"/>
</dbReference>
<organism evidence="1 2">
    <name type="scientific">Desulfuromusa kysingii</name>
    <dbReference type="NCBI Taxonomy" id="37625"/>
    <lineage>
        <taxon>Bacteria</taxon>
        <taxon>Pseudomonadati</taxon>
        <taxon>Thermodesulfobacteriota</taxon>
        <taxon>Desulfuromonadia</taxon>
        <taxon>Desulfuromonadales</taxon>
        <taxon>Geopsychrobacteraceae</taxon>
        <taxon>Desulfuromusa</taxon>
    </lineage>
</organism>
<evidence type="ECO:0000313" key="1">
    <source>
        <dbReference type="EMBL" id="SEA00447.1"/>
    </source>
</evidence>
<dbReference type="RefSeq" id="WP_092345376.1">
    <property type="nucleotide sequence ID" value="NZ_FNQN01000002.1"/>
</dbReference>
<sequence length="419" mass="46296">MGFFKKFFGGGRSIDGLRKAVAQQRYVDARYLAEQLSTQPLEEGESAEVEELRIAAGDGLARLNLDEALGLQSCGDYSQAADHLRLAQEQVCSAGLRKDIEQALAAEPLEAEIHVAETDKARSCSSCSTQATTVLTDDEAWFGDAESQLELVLTSYPAALAPRYEAKGEPFKEAFLMSHAGQDDLALSLWLQVDAADQDDLYDFELGALYARKGDLEQGRSMLESALEKNPELLLAIEALVPVLVANGDYPLAEERLQQFLQRGIDPSFCYAQLTNLHVQQQQLDIAADYARKALEAGTTDHRFILLAASVFEETGALTDAEKVFKLLPASGCKGGVSLPLAEFWLRYNRELSIVLDTFNAACRQEPDNPRWQLRVAQTYFAKNWVKDGLKILRKVVNDPRMEADLVAEAEGLLVKYHG</sequence>
<gene>
    <name evidence="1" type="ORF">SAMN05660420_01034</name>
</gene>
<accession>A0A1H3XLZ3</accession>
<dbReference type="Pfam" id="PF13432">
    <property type="entry name" value="TPR_16"/>
    <property type="match status" value="1"/>
</dbReference>